<name>A0A418Y6G7_9BURK</name>
<dbReference type="AlphaFoldDB" id="A0A418Y6G7"/>
<dbReference type="Proteomes" id="UP000284006">
    <property type="component" value="Unassembled WGS sequence"/>
</dbReference>
<comment type="caution">
    <text evidence="1">The sequence shown here is derived from an EMBL/GenBank/DDBJ whole genome shotgun (WGS) entry which is preliminary data.</text>
</comment>
<organism evidence="1 2">
    <name type="scientific">Massilia cavernae</name>
    <dbReference type="NCBI Taxonomy" id="2320864"/>
    <lineage>
        <taxon>Bacteria</taxon>
        <taxon>Pseudomonadati</taxon>
        <taxon>Pseudomonadota</taxon>
        <taxon>Betaproteobacteria</taxon>
        <taxon>Burkholderiales</taxon>
        <taxon>Oxalobacteraceae</taxon>
        <taxon>Telluria group</taxon>
        <taxon>Massilia</taxon>
    </lineage>
</organism>
<gene>
    <name evidence="1" type="ORF">D3872_04245</name>
</gene>
<evidence type="ECO:0000313" key="1">
    <source>
        <dbReference type="EMBL" id="RJG23667.1"/>
    </source>
</evidence>
<sequence>MTTMPSITLAQLLAVEDVPDILDFRCAETGILLWPHVRTVFMRMAMSDLLYGTPLDGSVSKGVPPSRAIATFGRSVVRNALLGVTGQSRADVCMLSTGIGNQLVDGKLLNRLSDHFALAYPRQTITVEDHFHWHWPGPRHNRRMLMHAPLQARNALEARLRVRDRHVQQAARLIELVSARGARLLGWSPGAQREQVLISMLARKIAGMPQQLRSYEAMLNRIQPKVLLLIGACYGPSATLIRAARDQGVVTVEYQHGTIAPGHDGYNFGAALQTSADYRASLPEHFLSYGTWWNDRINAPVRMTEVGNPHRDFRLARMGTTDKAKNTILILADGTEFGIYVDLSRQLARQTGRDGLRVVIRPHPLERVVVAAQYGRCIDGTIHIDQNDDLYTSVLSAHVVVSELSTGLFEAAGIADKLFMWDTPKARFCFPVLPFESFRSAQELVGLLENEAVGRLPANQRDGMWASGWLDNYAQFLNTCGVPGSMPSAEDVHV</sequence>
<dbReference type="EMBL" id="QYUP01000041">
    <property type="protein sequence ID" value="RJG23667.1"/>
    <property type="molecule type" value="Genomic_DNA"/>
</dbReference>
<protein>
    <submittedName>
        <fullName evidence="1">Uncharacterized protein</fullName>
    </submittedName>
</protein>
<reference evidence="1 2" key="1">
    <citation type="submission" date="2018-09" db="EMBL/GenBank/DDBJ databases">
        <authorList>
            <person name="Zhu H."/>
        </authorList>
    </citation>
    <scope>NUCLEOTIDE SEQUENCE [LARGE SCALE GENOMIC DNA]</scope>
    <source>
        <strain evidence="1 2">K1S02-61</strain>
    </source>
</reference>
<evidence type="ECO:0000313" key="2">
    <source>
        <dbReference type="Proteomes" id="UP000284006"/>
    </source>
</evidence>
<proteinExistence type="predicted"/>
<keyword evidence="2" id="KW-1185">Reference proteome</keyword>
<accession>A0A418Y6G7</accession>